<name>A0A4Z2JA25_9TELE</name>
<accession>A0A4Z2JA25</accession>
<reference evidence="2 3" key="1">
    <citation type="submission" date="2019-03" db="EMBL/GenBank/DDBJ databases">
        <title>First draft genome of Liparis tanakae, snailfish: a comprehensive survey of snailfish specific genes.</title>
        <authorList>
            <person name="Kim W."/>
            <person name="Song I."/>
            <person name="Jeong J.-H."/>
            <person name="Kim D."/>
            <person name="Kim S."/>
            <person name="Ryu S."/>
            <person name="Song J.Y."/>
            <person name="Lee S.K."/>
        </authorList>
    </citation>
    <scope>NUCLEOTIDE SEQUENCE [LARGE SCALE GENOMIC DNA]</scope>
    <source>
        <tissue evidence="2">Muscle</tissue>
    </source>
</reference>
<dbReference type="EMBL" id="SRLO01000013">
    <property type="protein sequence ID" value="TNN86781.1"/>
    <property type="molecule type" value="Genomic_DNA"/>
</dbReference>
<sequence>MREADGELHGQDGEGKGAEPCYSITSLQSQPASSPSSSYLSPPFQREVNKQVVRHISVSVLRALPTTRAPVASESTVIMQHLAEPD</sequence>
<dbReference type="AlphaFoldDB" id="A0A4Z2JA25"/>
<evidence type="ECO:0000313" key="3">
    <source>
        <dbReference type="Proteomes" id="UP000314294"/>
    </source>
</evidence>
<feature type="compositionally biased region" description="Basic and acidic residues" evidence="1">
    <location>
        <begin position="1"/>
        <end position="17"/>
    </location>
</feature>
<evidence type="ECO:0000256" key="1">
    <source>
        <dbReference type="SAM" id="MobiDB-lite"/>
    </source>
</evidence>
<proteinExistence type="predicted"/>
<feature type="region of interest" description="Disordered" evidence="1">
    <location>
        <begin position="1"/>
        <end position="42"/>
    </location>
</feature>
<comment type="caution">
    <text evidence="2">The sequence shown here is derived from an EMBL/GenBank/DDBJ whole genome shotgun (WGS) entry which is preliminary data.</text>
</comment>
<evidence type="ECO:0000313" key="2">
    <source>
        <dbReference type="EMBL" id="TNN86781.1"/>
    </source>
</evidence>
<feature type="compositionally biased region" description="Low complexity" evidence="1">
    <location>
        <begin position="26"/>
        <end position="42"/>
    </location>
</feature>
<keyword evidence="3" id="KW-1185">Reference proteome</keyword>
<organism evidence="2 3">
    <name type="scientific">Liparis tanakae</name>
    <name type="common">Tanaka's snailfish</name>
    <dbReference type="NCBI Taxonomy" id="230148"/>
    <lineage>
        <taxon>Eukaryota</taxon>
        <taxon>Metazoa</taxon>
        <taxon>Chordata</taxon>
        <taxon>Craniata</taxon>
        <taxon>Vertebrata</taxon>
        <taxon>Euteleostomi</taxon>
        <taxon>Actinopterygii</taxon>
        <taxon>Neopterygii</taxon>
        <taxon>Teleostei</taxon>
        <taxon>Neoteleostei</taxon>
        <taxon>Acanthomorphata</taxon>
        <taxon>Eupercaria</taxon>
        <taxon>Perciformes</taxon>
        <taxon>Cottioidei</taxon>
        <taxon>Cottales</taxon>
        <taxon>Liparidae</taxon>
        <taxon>Liparis</taxon>
    </lineage>
</organism>
<gene>
    <name evidence="2" type="ORF">EYF80_002964</name>
</gene>
<dbReference type="Proteomes" id="UP000314294">
    <property type="component" value="Unassembled WGS sequence"/>
</dbReference>
<protein>
    <submittedName>
        <fullName evidence="2">Uncharacterized protein</fullName>
    </submittedName>
</protein>